<feature type="transmembrane region" description="Helical" evidence="1">
    <location>
        <begin position="20"/>
        <end position="43"/>
    </location>
</feature>
<dbReference type="PROSITE" id="PS51257">
    <property type="entry name" value="PROKAR_LIPOPROTEIN"/>
    <property type="match status" value="1"/>
</dbReference>
<proteinExistence type="predicted"/>
<evidence type="ECO:0000256" key="1">
    <source>
        <dbReference type="SAM" id="Phobius"/>
    </source>
</evidence>
<comment type="caution">
    <text evidence="2">The sequence shown here is derived from an EMBL/GenBank/DDBJ whole genome shotgun (WGS) entry which is preliminary data.</text>
</comment>
<name>A0A645H372_9ZZZZ</name>
<dbReference type="EMBL" id="VSSQ01084467">
    <property type="protein sequence ID" value="MPN32449.1"/>
    <property type="molecule type" value="Genomic_DNA"/>
</dbReference>
<evidence type="ECO:0000313" key="2">
    <source>
        <dbReference type="EMBL" id="MPN32449.1"/>
    </source>
</evidence>
<accession>A0A645H372</accession>
<protein>
    <submittedName>
        <fullName evidence="2">Uncharacterized protein</fullName>
    </submittedName>
</protein>
<keyword evidence="1" id="KW-0812">Transmembrane</keyword>
<keyword evidence="1" id="KW-0472">Membrane</keyword>
<sequence length="74" mass="8324">MAKTYNPIPTFGIFSCFLDAFIRFITLLLHMVINPLIAIIINININIKLADIKAFILIPLATFISKPDSFIITT</sequence>
<organism evidence="2">
    <name type="scientific">bioreactor metagenome</name>
    <dbReference type="NCBI Taxonomy" id="1076179"/>
    <lineage>
        <taxon>unclassified sequences</taxon>
        <taxon>metagenomes</taxon>
        <taxon>ecological metagenomes</taxon>
    </lineage>
</organism>
<dbReference type="AlphaFoldDB" id="A0A645H372"/>
<keyword evidence="1" id="KW-1133">Transmembrane helix</keyword>
<gene>
    <name evidence="2" type="ORF">SDC9_179927</name>
</gene>
<reference evidence="2" key="1">
    <citation type="submission" date="2019-08" db="EMBL/GenBank/DDBJ databases">
        <authorList>
            <person name="Kucharzyk K."/>
            <person name="Murdoch R.W."/>
            <person name="Higgins S."/>
            <person name="Loffler F."/>
        </authorList>
    </citation>
    <scope>NUCLEOTIDE SEQUENCE</scope>
</reference>